<dbReference type="InterPro" id="IPR026444">
    <property type="entry name" value="Secre_tail"/>
</dbReference>
<dbReference type="GO" id="GO:0005975">
    <property type="term" value="P:carbohydrate metabolic process"/>
    <property type="evidence" value="ECO:0007669"/>
    <property type="project" value="UniProtKB-ARBA"/>
</dbReference>
<dbReference type="SMART" id="SM00560">
    <property type="entry name" value="LamGL"/>
    <property type="match status" value="1"/>
</dbReference>
<gene>
    <name evidence="5" type="ORF">LG651_04540</name>
</gene>
<feature type="domain" description="LamG-like jellyroll fold" evidence="4">
    <location>
        <begin position="767"/>
        <end position="931"/>
    </location>
</feature>
<dbReference type="Proteomes" id="UP001139286">
    <property type="component" value="Unassembled WGS sequence"/>
</dbReference>
<dbReference type="SUPFAM" id="SSF103647">
    <property type="entry name" value="TSP type-3 repeat"/>
    <property type="match status" value="1"/>
</dbReference>
<dbReference type="SUPFAM" id="SSF49899">
    <property type="entry name" value="Concanavalin A-like lectins/glucanases"/>
    <property type="match status" value="1"/>
</dbReference>
<evidence type="ECO:0000256" key="2">
    <source>
        <dbReference type="ARBA" id="ARBA00023157"/>
    </source>
</evidence>
<dbReference type="EMBL" id="JAJAPX010000001">
    <property type="protein sequence ID" value="MCB4807509.1"/>
    <property type="molecule type" value="Genomic_DNA"/>
</dbReference>
<protein>
    <submittedName>
        <fullName evidence="5">T9SS type A sorting domain-containing protein</fullName>
    </submittedName>
</protein>
<keyword evidence="2" id="KW-1015">Disulfide bond</keyword>
<evidence type="ECO:0000313" key="5">
    <source>
        <dbReference type="EMBL" id="MCB4807509.1"/>
    </source>
</evidence>
<dbReference type="InterPro" id="IPR028974">
    <property type="entry name" value="TSP_type-3_rpt"/>
</dbReference>
<evidence type="ECO:0000256" key="1">
    <source>
        <dbReference type="ARBA" id="ARBA00022729"/>
    </source>
</evidence>
<feature type="chain" id="PRO_5040982554" evidence="3">
    <location>
        <begin position="24"/>
        <end position="1628"/>
    </location>
</feature>
<accession>A0A9X1I690</accession>
<keyword evidence="1 3" id="KW-0732">Signal</keyword>
<reference evidence="5" key="1">
    <citation type="submission" date="2021-10" db="EMBL/GenBank/DDBJ databases">
        <title>Tamlana sargassums sp. nov., and Tamlana laminarinivorans sp. nov., two new bacteria isolated from the brown alga.</title>
        <authorList>
            <person name="Li J."/>
        </authorList>
    </citation>
    <scope>NUCLEOTIDE SEQUENCE</scope>
    <source>
        <strain evidence="5">62-3</strain>
    </source>
</reference>
<evidence type="ECO:0000259" key="4">
    <source>
        <dbReference type="SMART" id="SM00560"/>
    </source>
</evidence>
<proteinExistence type="predicted"/>
<dbReference type="Gene3D" id="2.60.120.200">
    <property type="match status" value="1"/>
</dbReference>
<evidence type="ECO:0000313" key="6">
    <source>
        <dbReference type="Proteomes" id="UP001139286"/>
    </source>
</evidence>
<comment type="caution">
    <text evidence="5">The sequence shown here is derived from an EMBL/GenBank/DDBJ whole genome shotgun (WGS) entry which is preliminary data.</text>
</comment>
<dbReference type="RefSeq" id="WP_226694958.1">
    <property type="nucleotide sequence ID" value="NZ_JAJAPX010000001.1"/>
</dbReference>
<dbReference type="GO" id="GO:0005509">
    <property type="term" value="F:calcium ion binding"/>
    <property type="evidence" value="ECO:0007669"/>
    <property type="project" value="InterPro"/>
</dbReference>
<dbReference type="Gene3D" id="4.10.1080.10">
    <property type="entry name" value="TSP type-3 repeat"/>
    <property type="match status" value="1"/>
</dbReference>
<dbReference type="NCBIfam" id="TIGR04183">
    <property type="entry name" value="Por_Secre_tail"/>
    <property type="match status" value="1"/>
</dbReference>
<evidence type="ECO:0000256" key="3">
    <source>
        <dbReference type="SAM" id="SignalP"/>
    </source>
</evidence>
<sequence>MIKKLTLFSSLLLLLNLPFSLGAQCDSCDVIGPNSGNVTFYSNTTTCFTSNATLGDVIFQNNSKVCIAPGVTVTIQNNLNTTNGHDISIEVQGSLHFNQSPTFNANFSLNVQSSGYIKSGNSGNGTFTFNGSGVNIYKNSGISEFGVLQFNNAAATNSIYNYGTFNVTNMNVQGATNFINQETLNIASNFSFSANSVLTNCGTITAQSGFNLNGGSVINTNTFNVVGGDIDFGSSNSSMYNYSTMYIGGKINMAGTSNILYNEGLLTIDGSIQGTIGKIQGPSDNTKLGYIKWGTKPNVGSGAEIGPNLDIEYIGGSTGAQKANVYSTFNGTELANVSKACEVYGNCSASMDTVGGTCADPDANIDACSSGTIIGTPTENDSDGDGIINSCDLDDDNDGILDVLEMNTPTGYIDLGQTFSDNTSTSGVINNVYPFASNFANFNYSLEGSAIWGSGVSSATTAGITGYYMNLQIRNSDFVNGDYGVYVFEFDEPVYNLNFKMGGFDFEDRADFEATLNGINSPVNITDINLGTNGTLSNQTVIGSSTTAGNAPANSVEVAINGPMDKLVIRTAKNNGNANNVTLQIYELSYSTEIQTDLDSYPNHLDLDSDNDGIPDNIEAQPTVGYVLPTYGYDLDGVDNNYTGGLGLEDTDNDGTPDYIDLDSDNDGTPDIEENGMANAVSGTDTDGDGLDDAFETNGVNDVSLDVNEDIEDPTDLSILPDADGDVLTTGDVDYRDELTVLSEVATIDFDGVDDYLDGTPFITNWDNGTIMSWIKIEHDNDGNLPNMYSIAGQESMRLYITNGRTPAFYVITQDQVTSSSNYPSSNISVQPDPLLGISLKNDMWYHVAGVFNSSEETVKIYLNGELVGTTSSGYLNSELITQNYDGTPHIYSTREFTIGRYPTNTSASGFGHFRGNIDEVRVFDTALTAEQIQQMVYQEIENNGGVIQGSIIPKDVEDHSLGSKVSWLNLQGYYPMTNIISGTTSDYSSTGNNLTLHNITTVQEQTAPMPYETAAAGDWTSTSTWLHGTVWDITEVADLKDWSIVHIKDDTEITGSHNSLGLLIDSGKTLTVHGDHEINNSWYFELNGTLDLEDDSQLVQGIRSDLVTSSTGKVLRRQEGTSNAFRYNYWSSPVGALGTTPLSDNNTTSNNANNSAFNLNMLKDASGNNWTFVSGYTGNNSISTYWLYTYKNGLKYWDWAQIGPSSNIGTGVGYTQKGTGVSGATQQYIFEGKPNNGTIKIAVNDRGGSGSVPDVSKTEYLVGNPYASAIDIHQFIEDNQGVIDGTVSVWQQWAGNSHYLSEYEGGYAQINKLGSIRAYQFVGISGANNGSQDGTIVPTRYMPVGQGFMVEVIADGEVEFNNGQRVFIKESDADGSEYNGSVFSKSSDSKTAQASAGGMQKLRLSLTSVSGPKTNRELLLGFSDYTSDDYDYGYDAKCTATNKNDLLLALNGQGMTMQAYGVISAEKEIPLQFNSSGNNSFKIQLSEQINIPSDQAIYLRDSTTDVYFDLSQGEAYSFTSEQGKFNERFAIVFQSKAETLSVNESQAEANFMYYQNSTNTFYVKKLNAQVKNLAVINMRGQRVIEQENVEQSRLENGIVLSNISTGAYVVCLRTDANEVLTKKIIVK</sequence>
<dbReference type="InterPro" id="IPR006558">
    <property type="entry name" value="LamG-like"/>
</dbReference>
<name>A0A9X1I690_9FLAO</name>
<keyword evidence="6" id="KW-1185">Reference proteome</keyword>
<feature type="signal peptide" evidence="3">
    <location>
        <begin position="1"/>
        <end position="23"/>
    </location>
</feature>
<organism evidence="5 6">
    <name type="scientific">Neotamlana sargassicola</name>
    <dbReference type="NCBI Taxonomy" id="2883125"/>
    <lineage>
        <taxon>Bacteria</taxon>
        <taxon>Pseudomonadati</taxon>
        <taxon>Bacteroidota</taxon>
        <taxon>Flavobacteriia</taxon>
        <taxon>Flavobacteriales</taxon>
        <taxon>Flavobacteriaceae</taxon>
        <taxon>Neotamlana</taxon>
    </lineage>
</organism>
<dbReference type="Pfam" id="PF13385">
    <property type="entry name" value="Laminin_G_3"/>
    <property type="match status" value="1"/>
</dbReference>
<dbReference type="InterPro" id="IPR013320">
    <property type="entry name" value="ConA-like_dom_sf"/>
</dbReference>
<dbReference type="GO" id="GO:0004553">
    <property type="term" value="F:hydrolase activity, hydrolyzing O-glycosyl compounds"/>
    <property type="evidence" value="ECO:0007669"/>
    <property type="project" value="UniProtKB-ARBA"/>
</dbReference>